<reference evidence="2" key="1">
    <citation type="journal article" date="2023" name="DNA Res.">
        <title>Chromosome-level genome assembly of Phrynocephalus forsythii using third-generation DNA sequencing and Hi-C analysis.</title>
        <authorList>
            <person name="Qi Y."/>
            <person name="Zhao W."/>
            <person name="Zhao Y."/>
            <person name="Niu C."/>
            <person name="Cao S."/>
            <person name="Zhang Y."/>
        </authorList>
    </citation>
    <scope>NUCLEOTIDE SEQUENCE</scope>
    <source>
        <tissue evidence="2">Muscle</tissue>
    </source>
</reference>
<accession>A0A9Q0Y2U1</accession>
<evidence type="ECO:0000256" key="1">
    <source>
        <dbReference type="SAM" id="MobiDB-lite"/>
    </source>
</evidence>
<feature type="region of interest" description="Disordered" evidence="1">
    <location>
        <begin position="1"/>
        <end position="47"/>
    </location>
</feature>
<sequence length="413" mass="45954">MSRPADGDPADGSEAAAGTGGAGGTPDAPQPVATQAHHQEEEEEACHLQEQVCVLREEVSHLQMENQQVKQKARDLEEENSRVLAENQWLKEQVQALKEQVENQQVKQKARDLEEENSHLSADITKANQQDRDHLSAENQRLKEQAQVLVEVMNHLLSENLCLKDLEEVSSHLPIEFPGEERQDHDQDMAPHLSAENQRLKERVHALVGVVSHQLAENKKLRQQCQDQEGAVCHPKREVQKVRRNQAASGPKEAAKKIIPSFSPVSLQTSLNKDFPVQFRVTGKTGGAEKKFLKDIKKLLSSQSVSLKAKEFTETSKDPLLIFCPIASRMGTDIQKALEGLHGDQKAILVVMHYVQKDNTETFLDTRQQGAHRAVLRTVHTRYTLKDGVYPCEMNGAAATAVASTIKGLAEDP</sequence>
<protein>
    <submittedName>
        <fullName evidence="2">Uncharacterized protein</fullName>
    </submittedName>
</protein>
<dbReference type="OrthoDB" id="8446971at2759"/>
<dbReference type="PANTHER" id="PTHR34488">
    <property type="entry name" value="SI:CH211-245H14.1-RELATED"/>
    <property type="match status" value="1"/>
</dbReference>
<gene>
    <name evidence="2" type="ORF">JRQ81_005436</name>
</gene>
<feature type="region of interest" description="Disordered" evidence="1">
    <location>
        <begin position="107"/>
        <end position="136"/>
    </location>
</feature>
<name>A0A9Q0Y2U1_9SAUR</name>
<comment type="caution">
    <text evidence="2">The sequence shown here is derived from an EMBL/GenBank/DDBJ whole genome shotgun (WGS) entry which is preliminary data.</text>
</comment>
<organism evidence="2 3">
    <name type="scientific">Phrynocephalus forsythii</name>
    <dbReference type="NCBI Taxonomy" id="171643"/>
    <lineage>
        <taxon>Eukaryota</taxon>
        <taxon>Metazoa</taxon>
        <taxon>Chordata</taxon>
        <taxon>Craniata</taxon>
        <taxon>Vertebrata</taxon>
        <taxon>Euteleostomi</taxon>
        <taxon>Lepidosauria</taxon>
        <taxon>Squamata</taxon>
        <taxon>Bifurcata</taxon>
        <taxon>Unidentata</taxon>
        <taxon>Episquamata</taxon>
        <taxon>Toxicofera</taxon>
        <taxon>Iguania</taxon>
        <taxon>Acrodonta</taxon>
        <taxon>Agamidae</taxon>
        <taxon>Agaminae</taxon>
        <taxon>Phrynocephalus</taxon>
    </lineage>
</organism>
<keyword evidence="3" id="KW-1185">Reference proteome</keyword>
<proteinExistence type="predicted"/>
<dbReference type="Proteomes" id="UP001142489">
    <property type="component" value="Unassembled WGS sequence"/>
</dbReference>
<feature type="compositionally biased region" description="Basic and acidic residues" evidence="1">
    <location>
        <begin position="109"/>
        <end position="118"/>
    </location>
</feature>
<dbReference type="PANTHER" id="PTHR34488:SF1">
    <property type="entry name" value="SI:CH211-245H14.1-RELATED"/>
    <property type="match status" value="1"/>
</dbReference>
<evidence type="ECO:0000313" key="3">
    <source>
        <dbReference type="Proteomes" id="UP001142489"/>
    </source>
</evidence>
<dbReference type="EMBL" id="JAPFRF010000002">
    <property type="protein sequence ID" value="KAJ7341390.1"/>
    <property type="molecule type" value="Genomic_DNA"/>
</dbReference>
<dbReference type="AlphaFoldDB" id="A0A9Q0Y2U1"/>
<evidence type="ECO:0000313" key="2">
    <source>
        <dbReference type="EMBL" id="KAJ7341390.1"/>
    </source>
</evidence>